<organism evidence="2 3">
    <name type="scientific">Funneliformis mosseae</name>
    <name type="common">Endomycorrhizal fungus</name>
    <name type="synonym">Glomus mosseae</name>
    <dbReference type="NCBI Taxonomy" id="27381"/>
    <lineage>
        <taxon>Eukaryota</taxon>
        <taxon>Fungi</taxon>
        <taxon>Fungi incertae sedis</taxon>
        <taxon>Mucoromycota</taxon>
        <taxon>Glomeromycotina</taxon>
        <taxon>Glomeromycetes</taxon>
        <taxon>Glomerales</taxon>
        <taxon>Glomeraceae</taxon>
        <taxon>Funneliformis</taxon>
    </lineage>
</organism>
<keyword evidence="1" id="KW-0812">Transmembrane</keyword>
<reference evidence="2" key="1">
    <citation type="submission" date="2021-06" db="EMBL/GenBank/DDBJ databases">
        <authorList>
            <person name="Kallberg Y."/>
            <person name="Tangrot J."/>
            <person name="Rosling A."/>
        </authorList>
    </citation>
    <scope>NUCLEOTIDE SEQUENCE</scope>
    <source>
        <strain evidence="2">87-6 pot B 2015</strain>
    </source>
</reference>
<proteinExistence type="predicted"/>
<gene>
    <name evidence="2" type="ORF">FMOSSE_LOCUS922</name>
</gene>
<evidence type="ECO:0000313" key="2">
    <source>
        <dbReference type="EMBL" id="CAG8442482.1"/>
    </source>
</evidence>
<comment type="caution">
    <text evidence="2">The sequence shown here is derived from an EMBL/GenBank/DDBJ whole genome shotgun (WGS) entry which is preliminary data.</text>
</comment>
<keyword evidence="1" id="KW-1133">Transmembrane helix</keyword>
<accession>A0A9N8V9D6</accession>
<dbReference type="AlphaFoldDB" id="A0A9N8V9D6"/>
<evidence type="ECO:0000256" key="1">
    <source>
        <dbReference type="SAM" id="Phobius"/>
    </source>
</evidence>
<name>A0A9N8V9D6_FUNMO</name>
<feature type="transmembrane region" description="Helical" evidence="1">
    <location>
        <begin position="12"/>
        <end position="38"/>
    </location>
</feature>
<evidence type="ECO:0000313" key="3">
    <source>
        <dbReference type="Proteomes" id="UP000789375"/>
    </source>
</evidence>
<dbReference type="EMBL" id="CAJVPP010000098">
    <property type="protein sequence ID" value="CAG8442482.1"/>
    <property type="molecule type" value="Genomic_DNA"/>
</dbReference>
<keyword evidence="1" id="KW-0472">Membrane</keyword>
<keyword evidence="3" id="KW-1185">Reference proteome</keyword>
<dbReference type="Proteomes" id="UP000789375">
    <property type="component" value="Unassembled WGS sequence"/>
</dbReference>
<sequence length="111" mass="12265">MKCRRSTDKKIAALAVISSITILYVFPVSSIASALVILHMTILIAISEDHKYHLITYPSKPIILEVALELLSDNSIEFEILSELGNVFQSNDIFDASSQGKLVVKLLFLST</sequence>
<protein>
    <submittedName>
        <fullName evidence="2">7821_t:CDS:1</fullName>
    </submittedName>
</protein>